<feature type="coiled-coil region" evidence="15">
    <location>
        <begin position="34"/>
        <end position="75"/>
    </location>
</feature>
<evidence type="ECO:0000313" key="17">
    <source>
        <dbReference type="Proteomes" id="UP001428290"/>
    </source>
</evidence>
<keyword evidence="15" id="KW-0175">Coiled coil</keyword>
<comment type="function">
    <text evidence="11 13">F(1)F(0) ATP synthase produces ATP from ADP in the presence of a proton or sodium gradient. F-type ATPases consist of two structural domains, F(1) containing the extramembraneous catalytic core and F(0) containing the membrane proton channel, linked together by a central stalk and a peripheral stalk. During catalysis, ATP synthesis in the catalytic domain of F(1) is coupled via a rotary mechanism of the central stalk subunits to proton translocation.</text>
</comment>
<proteinExistence type="inferred from homology"/>
<evidence type="ECO:0000256" key="10">
    <source>
        <dbReference type="ARBA" id="ARBA00023310"/>
    </source>
</evidence>
<dbReference type="InterPro" id="IPR028987">
    <property type="entry name" value="ATP_synth_B-like_membr_sf"/>
</dbReference>
<keyword evidence="2 13" id="KW-0813">Transport</keyword>
<keyword evidence="4 13" id="KW-0138">CF(0)</keyword>
<keyword evidence="8 13" id="KW-0406">Ion transport</keyword>
<sequence>MDKLGVDLPLLISQIVNFCLLAFLLNTFLYKPVLNALQARSERIRESLDNAEKVKQQLARVDADYEAKLQEARREGQTIISQAQERARAQEAELLVVARNNAAKIEEEARGKVEQERQQVLRGLQGQLASLVTETASNVLGRELQTKGHDELINKSIDQLGRLN</sequence>
<name>A0ABP9X134_9CHLR</name>
<evidence type="ECO:0000256" key="12">
    <source>
        <dbReference type="ARBA" id="ARBA00037847"/>
    </source>
</evidence>
<keyword evidence="6 13" id="KW-0375">Hydrogen ion transport</keyword>
<accession>A0ABP9X134</accession>
<evidence type="ECO:0000256" key="2">
    <source>
        <dbReference type="ARBA" id="ARBA00022448"/>
    </source>
</evidence>
<dbReference type="Gene3D" id="6.10.250.1580">
    <property type="match status" value="1"/>
</dbReference>
<evidence type="ECO:0000256" key="3">
    <source>
        <dbReference type="ARBA" id="ARBA00022475"/>
    </source>
</evidence>
<comment type="subcellular location">
    <subcellularLocation>
        <location evidence="13">Cell membrane</location>
        <topology evidence="13">Single-pass membrane protein</topology>
    </subcellularLocation>
    <subcellularLocation>
        <location evidence="12">Endomembrane system</location>
        <topology evidence="12">Single-pass membrane protein</topology>
    </subcellularLocation>
</comment>
<evidence type="ECO:0000256" key="8">
    <source>
        <dbReference type="ARBA" id="ARBA00023065"/>
    </source>
</evidence>
<comment type="similarity">
    <text evidence="1 13 14">Belongs to the ATPase B chain family.</text>
</comment>
<dbReference type="Pfam" id="PF00430">
    <property type="entry name" value="ATP-synt_B"/>
    <property type="match status" value="1"/>
</dbReference>
<organism evidence="16 17">
    <name type="scientific">Herpetosiphon gulosus</name>
    <dbReference type="NCBI Taxonomy" id="1973496"/>
    <lineage>
        <taxon>Bacteria</taxon>
        <taxon>Bacillati</taxon>
        <taxon>Chloroflexota</taxon>
        <taxon>Chloroflexia</taxon>
        <taxon>Herpetosiphonales</taxon>
        <taxon>Herpetosiphonaceae</taxon>
        <taxon>Herpetosiphon</taxon>
    </lineage>
</organism>
<comment type="function">
    <text evidence="13">Component of the F(0) channel, it forms part of the peripheral stalk, linking F(1) to F(0).</text>
</comment>
<dbReference type="NCBIfam" id="TIGR01144">
    <property type="entry name" value="ATP_synt_b"/>
    <property type="match status" value="1"/>
</dbReference>
<dbReference type="InterPro" id="IPR050059">
    <property type="entry name" value="ATP_synthase_B_chain"/>
</dbReference>
<evidence type="ECO:0000256" key="14">
    <source>
        <dbReference type="RuleBase" id="RU003848"/>
    </source>
</evidence>
<evidence type="ECO:0000256" key="11">
    <source>
        <dbReference type="ARBA" id="ARBA00025198"/>
    </source>
</evidence>
<comment type="caution">
    <text evidence="16">The sequence shown here is derived from an EMBL/GenBank/DDBJ whole genome shotgun (WGS) entry which is preliminary data.</text>
</comment>
<evidence type="ECO:0000256" key="9">
    <source>
        <dbReference type="ARBA" id="ARBA00023136"/>
    </source>
</evidence>
<dbReference type="InterPro" id="IPR005864">
    <property type="entry name" value="ATP_synth_F0_bsu_bac"/>
</dbReference>
<comment type="subunit">
    <text evidence="13">F-type ATPases have 2 components, F(1) - the catalytic core - and F(0) - the membrane proton channel. F(1) has five subunits: alpha(3), beta(3), gamma(1), delta(1), epsilon(1). F(0) has three main subunits: a(1), b(2) and c(10-14). The alpha and beta chains form an alternating ring which encloses part of the gamma chain. F(1) is attached to F(0) by a central stalk formed by the gamma and epsilon chains, while a peripheral stalk is formed by the delta and b chains.</text>
</comment>
<evidence type="ECO:0000256" key="6">
    <source>
        <dbReference type="ARBA" id="ARBA00022781"/>
    </source>
</evidence>
<dbReference type="InterPro" id="IPR002146">
    <property type="entry name" value="ATP_synth_b/b'su_bac/chlpt"/>
</dbReference>
<keyword evidence="9 13" id="KW-0472">Membrane</keyword>
<evidence type="ECO:0000256" key="4">
    <source>
        <dbReference type="ARBA" id="ARBA00022547"/>
    </source>
</evidence>
<gene>
    <name evidence="13 16" type="primary">atpF</name>
    <name evidence="16" type="ORF">Hgul01_02913</name>
</gene>
<reference evidence="16 17" key="1">
    <citation type="submission" date="2024-02" db="EMBL/GenBank/DDBJ databases">
        <title>Herpetosiphon gulosus NBRC 112829.</title>
        <authorList>
            <person name="Ichikawa N."/>
            <person name="Katano-Makiyama Y."/>
            <person name="Hidaka K."/>
        </authorList>
    </citation>
    <scope>NUCLEOTIDE SEQUENCE [LARGE SCALE GENOMIC DNA]</scope>
    <source>
        <strain evidence="16 17">NBRC 112829</strain>
    </source>
</reference>
<dbReference type="PANTHER" id="PTHR33445">
    <property type="entry name" value="ATP SYNTHASE SUBUNIT B', CHLOROPLASTIC"/>
    <property type="match status" value="1"/>
</dbReference>
<dbReference type="CDD" id="cd06503">
    <property type="entry name" value="ATP-synt_Fo_b"/>
    <property type="match status" value="1"/>
</dbReference>
<feature type="transmembrane region" description="Helical" evidence="13">
    <location>
        <begin position="12"/>
        <end position="30"/>
    </location>
</feature>
<protein>
    <recommendedName>
        <fullName evidence="13">ATP synthase subunit b</fullName>
    </recommendedName>
    <alternativeName>
        <fullName evidence="13">ATP synthase F(0) sector subunit b</fullName>
    </alternativeName>
    <alternativeName>
        <fullName evidence="13">ATPase subunit I</fullName>
    </alternativeName>
    <alternativeName>
        <fullName evidence="13">F-type ATPase subunit b</fullName>
        <shortName evidence="13">F-ATPase subunit b</shortName>
    </alternativeName>
</protein>
<dbReference type="EMBL" id="BAABRU010000010">
    <property type="protein sequence ID" value="GAA5529109.1"/>
    <property type="molecule type" value="Genomic_DNA"/>
</dbReference>
<evidence type="ECO:0000256" key="1">
    <source>
        <dbReference type="ARBA" id="ARBA00005513"/>
    </source>
</evidence>
<keyword evidence="17" id="KW-1185">Reference proteome</keyword>
<evidence type="ECO:0000256" key="13">
    <source>
        <dbReference type="HAMAP-Rule" id="MF_01398"/>
    </source>
</evidence>
<evidence type="ECO:0000313" key="16">
    <source>
        <dbReference type="EMBL" id="GAA5529109.1"/>
    </source>
</evidence>
<evidence type="ECO:0000256" key="5">
    <source>
        <dbReference type="ARBA" id="ARBA00022692"/>
    </source>
</evidence>
<dbReference type="RefSeq" id="WP_012191592.1">
    <property type="nucleotide sequence ID" value="NZ_BAABRU010000010.1"/>
</dbReference>
<evidence type="ECO:0000256" key="7">
    <source>
        <dbReference type="ARBA" id="ARBA00022989"/>
    </source>
</evidence>
<dbReference type="HAMAP" id="MF_01398">
    <property type="entry name" value="ATP_synth_b_bprime"/>
    <property type="match status" value="1"/>
</dbReference>
<keyword evidence="3 13" id="KW-1003">Cell membrane</keyword>
<dbReference type="PANTHER" id="PTHR33445:SF1">
    <property type="entry name" value="ATP SYNTHASE SUBUNIT B"/>
    <property type="match status" value="1"/>
</dbReference>
<dbReference type="NCBIfam" id="NF011043">
    <property type="entry name" value="PRK14473.1"/>
    <property type="match status" value="1"/>
</dbReference>
<dbReference type="SUPFAM" id="SSF81573">
    <property type="entry name" value="F1F0 ATP synthase subunit B, membrane domain"/>
    <property type="match status" value="1"/>
</dbReference>
<keyword evidence="10 13" id="KW-0066">ATP synthesis</keyword>
<dbReference type="Proteomes" id="UP001428290">
    <property type="component" value="Unassembled WGS sequence"/>
</dbReference>
<keyword evidence="5 13" id="KW-0812">Transmembrane</keyword>
<keyword evidence="7 13" id="KW-1133">Transmembrane helix</keyword>
<evidence type="ECO:0000256" key="15">
    <source>
        <dbReference type="SAM" id="Coils"/>
    </source>
</evidence>